<dbReference type="Proteomes" id="UP000029558">
    <property type="component" value="Chromosome"/>
</dbReference>
<proteinExistence type="predicted"/>
<dbReference type="AlphaFoldDB" id="A0A1L6T9N8"/>
<name>A0A1L6T9N8_PISSA</name>
<dbReference type="RefSeq" id="WP_017376576.1">
    <property type="nucleotide sequence ID" value="NZ_CP012508.1"/>
</dbReference>
<dbReference type="Pfam" id="PF07023">
    <property type="entry name" value="DUF1315"/>
    <property type="match status" value="1"/>
</dbReference>
<accession>A0A1L6T9N8</accession>
<dbReference type="InterPro" id="IPR009749">
    <property type="entry name" value="DUF1315"/>
</dbReference>
<evidence type="ECO:0000256" key="1">
    <source>
        <dbReference type="SAM" id="MobiDB-lite"/>
    </source>
</evidence>
<evidence type="ECO:0000313" key="2">
    <source>
        <dbReference type="EMBL" id="ALB21774.1"/>
    </source>
</evidence>
<dbReference type="EMBL" id="CP012508">
    <property type="protein sequence ID" value="ALB21774.1"/>
    <property type="molecule type" value="Genomic_DNA"/>
</dbReference>
<reference evidence="2 3" key="1">
    <citation type="journal article" date="2014" name="Genome Announc.">
        <title>Comparative Genome Analysis of Two Isolates of the Fish Pathogen Piscirickettsia salmonis from Different Hosts Reveals Major Differences in Virulence-Associated Secretion Systems.</title>
        <authorList>
            <person name="Bohle H."/>
            <person name="Henriquez P."/>
            <person name="Grothusen H."/>
            <person name="Navas E."/>
            <person name="Sandoval A."/>
            <person name="Bustamante F."/>
            <person name="Bustos P."/>
            <person name="Mancilla M."/>
        </authorList>
    </citation>
    <scope>NUCLEOTIDE SEQUENCE [LARGE SCALE GENOMIC DNA]</scope>
    <source>
        <strain evidence="3">B1-32597</strain>
    </source>
</reference>
<dbReference type="OrthoDB" id="5616307at2"/>
<evidence type="ECO:0000313" key="3">
    <source>
        <dbReference type="Proteomes" id="UP000029558"/>
    </source>
</evidence>
<protein>
    <submittedName>
        <fullName evidence="2">PA-phosphatase</fullName>
    </submittedName>
</protein>
<organism evidence="2 3">
    <name type="scientific">Piscirickettsia salmonis</name>
    <dbReference type="NCBI Taxonomy" id="1238"/>
    <lineage>
        <taxon>Bacteria</taxon>
        <taxon>Pseudomonadati</taxon>
        <taxon>Pseudomonadota</taxon>
        <taxon>Gammaproteobacteria</taxon>
        <taxon>Thiotrichales</taxon>
        <taxon>Piscirickettsiaceae</taxon>
        <taxon>Piscirickettsia</taxon>
    </lineage>
</organism>
<sequence length="90" mass="10298">MNYETLINALDITTIEKMKHALETGKWADGNPLSAPEQERCMQLILAFEQQHQPDKDLEADYNPRKQTPCASKQSASNIHIEQPLIHIKK</sequence>
<gene>
    <name evidence="2" type="ORF">KU39_590</name>
</gene>
<feature type="compositionally biased region" description="Polar residues" evidence="1">
    <location>
        <begin position="65"/>
        <end position="80"/>
    </location>
</feature>
<feature type="region of interest" description="Disordered" evidence="1">
    <location>
        <begin position="58"/>
        <end position="90"/>
    </location>
</feature>